<reference evidence="1" key="1">
    <citation type="submission" date="2021-08" db="EMBL/GenBank/DDBJ databases">
        <title>Sphingopyxis panaciterrulae sp. nov., isolated from the surface water of the Yellow Sea.</title>
        <authorList>
            <person name="Gao Z."/>
            <person name="Zhang D."/>
            <person name="Zhang A."/>
        </authorList>
    </citation>
    <scope>NUCLEOTIDE SEQUENCE</scope>
    <source>
        <strain evidence="1">XHP0097</strain>
    </source>
</reference>
<organism evidence="1 2">
    <name type="scientific">Sphingopyxis jiangsuensis</name>
    <dbReference type="NCBI Taxonomy" id="2871171"/>
    <lineage>
        <taxon>Bacteria</taxon>
        <taxon>Pseudomonadati</taxon>
        <taxon>Pseudomonadota</taxon>
        <taxon>Alphaproteobacteria</taxon>
        <taxon>Sphingomonadales</taxon>
        <taxon>Sphingomonadaceae</taxon>
        <taxon>Sphingopyxis</taxon>
    </lineage>
</organism>
<proteinExistence type="predicted"/>
<comment type="caution">
    <text evidence="1">The sequence shown here is derived from an EMBL/GenBank/DDBJ whole genome shotgun (WGS) entry which is preliminary data.</text>
</comment>
<keyword evidence="2" id="KW-1185">Reference proteome</keyword>
<evidence type="ECO:0000313" key="1">
    <source>
        <dbReference type="EMBL" id="MBY4636682.1"/>
    </source>
</evidence>
<evidence type="ECO:0008006" key="3">
    <source>
        <dbReference type="Google" id="ProtNLM"/>
    </source>
</evidence>
<dbReference type="RefSeq" id="WP_222136073.1">
    <property type="nucleotide sequence ID" value="NZ_JAILXK010000001.1"/>
</dbReference>
<dbReference type="Proteomes" id="UP001166571">
    <property type="component" value="Unassembled WGS sequence"/>
</dbReference>
<name>A0ABS7MCD8_9SPHN</name>
<dbReference type="EMBL" id="JAILXK010000001">
    <property type="protein sequence ID" value="MBY4636682.1"/>
    <property type="molecule type" value="Genomic_DNA"/>
</dbReference>
<sequence length="92" mass="10168">MISKLQKIRRLLWDEWDPIGVNGIAPDDEYDSYAHRIFAMLGEGKRVDEIADYLRWAASENMGLGGAGREEAIASDAQAIALKIMTVSEGEA</sequence>
<protein>
    <recommendedName>
        <fullName evidence="3">DUF1871 family protein</fullName>
    </recommendedName>
</protein>
<evidence type="ECO:0000313" key="2">
    <source>
        <dbReference type="Proteomes" id="UP001166571"/>
    </source>
</evidence>
<gene>
    <name evidence="1" type="ORF">K5P26_05955</name>
</gene>
<accession>A0ABS7MCD8</accession>